<dbReference type="Proteomes" id="UP001211005">
    <property type="component" value="Chromosome"/>
</dbReference>
<proteinExistence type="predicted"/>
<dbReference type="Pfam" id="PF22503">
    <property type="entry name" value="DUF6992"/>
    <property type="match status" value="1"/>
</dbReference>
<evidence type="ECO:0000256" key="1">
    <source>
        <dbReference type="SAM" id="Phobius"/>
    </source>
</evidence>
<name>A0ABY7LK21_9BACT</name>
<reference evidence="2 3" key="1">
    <citation type="submission" date="2022-12" db="EMBL/GenBank/DDBJ databases">
        <title>Hymenobacter canadensis sp. nov. isolated from lake water of the Cambridge Bay, Canada.</title>
        <authorList>
            <person name="Kim W.H."/>
            <person name="Lee Y.M."/>
        </authorList>
    </citation>
    <scope>NUCLEOTIDE SEQUENCE [LARGE SCALE GENOMIC DNA]</scope>
    <source>
        <strain evidence="2 3">PAMC 29467</strain>
    </source>
</reference>
<dbReference type="RefSeq" id="WP_269558877.1">
    <property type="nucleotide sequence ID" value="NZ_CP114767.1"/>
</dbReference>
<keyword evidence="1" id="KW-0812">Transmembrane</keyword>
<keyword evidence="1" id="KW-0472">Membrane</keyword>
<dbReference type="InterPro" id="IPR054261">
    <property type="entry name" value="DUF6992"/>
</dbReference>
<feature type="transmembrane region" description="Helical" evidence="1">
    <location>
        <begin position="28"/>
        <end position="47"/>
    </location>
</feature>
<accession>A0ABY7LK21</accession>
<sequence>MTPDSLMAATDPLAAINHARELLAERGMGVLGAWALLSLLVSGYQVMHADPRSETRYFHLMNVGWAFVNTAIAVWGLLRANPNHIAGLPLAESLAAQFTFEKILLFNAGLDVAYICCGSWLRARAAATAPPEKLLGYGRSLWLQGGFLLLFDVSFYLVYHRYAAELLALVG</sequence>
<evidence type="ECO:0000313" key="2">
    <source>
        <dbReference type="EMBL" id="WBA40791.1"/>
    </source>
</evidence>
<feature type="transmembrane region" description="Helical" evidence="1">
    <location>
        <begin position="59"/>
        <end position="78"/>
    </location>
</feature>
<keyword evidence="3" id="KW-1185">Reference proteome</keyword>
<dbReference type="EMBL" id="CP114767">
    <property type="protein sequence ID" value="WBA40791.1"/>
    <property type="molecule type" value="Genomic_DNA"/>
</dbReference>
<evidence type="ECO:0000313" key="3">
    <source>
        <dbReference type="Proteomes" id="UP001211005"/>
    </source>
</evidence>
<protein>
    <submittedName>
        <fullName evidence="2">Uncharacterized protein</fullName>
    </submittedName>
</protein>
<gene>
    <name evidence="2" type="ORF">O3303_13285</name>
</gene>
<organism evidence="2 3">
    <name type="scientific">Hymenobacter canadensis</name>
    <dbReference type="NCBI Taxonomy" id="2999067"/>
    <lineage>
        <taxon>Bacteria</taxon>
        <taxon>Pseudomonadati</taxon>
        <taxon>Bacteroidota</taxon>
        <taxon>Cytophagia</taxon>
        <taxon>Cytophagales</taxon>
        <taxon>Hymenobacteraceae</taxon>
        <taxon>Hymenobacter</taxon>
    </lineage>
</organism>
<feature type="transmembrane region" description="Helical" evidence="1">
    <location>
        <begin position="141"/>
        <end position="159"/>
    </location>
</feature>
<keyword evidence="1" id="KW-1133">Transmembrane helix</keyword>